<dbReference type="InterPro" id="IPR005471">
    <property type="entry name" value="Tscrpt_reg_IclR_N"/>
</dbReference>
<name>A0A7C8FTZ3_9MICO</name>
<proteinExistence type="predicted"/>
<comment type="caution">
    <text evidence="2">The sequence shown here is derived from an EMBL/GenBank/DDBJ whole genome shotgun (WGS) entry which is preliminary data.</text>
</comment>
<dbReference type="SMART" id="SM00346">
    <property type="entry name" value="HTH_ICLR"/>
    <property type="match status" value="1"/>
</dbReference>
<dbReference type="AlphaFoldDB" id="A0A7C8FTZ3"/>
<gene>
    <name evidence="2" type="ORF">F8O02_01410</name>
</gene>
<evidence type="ECO:0000313" key="2">
    <source>
        <dbReference type="EMBL" id="KAB1633612.1"/>
    </source>
</evidence>
<dbReference type="SUPFAM" id="SSF46785">
    <property type="entry name" value="Winged helix' DNA-binding domain"/>
    <property type="match status" value="1"/>
</dbReference>
<dbReference type="EMBL" id="WBKA01000001">
    <property type="protein sequence ID" value="KAB1633612.1"/>
    <property type="molecule type" value="Genomic_DNA"/>
</dbReference>
<protein>
    <submittedName>
        <fullName evidence="2">Helix-turn-helix domain-containing protein</fullName>
    </submittedName>
</protein>
<evidence type="ECO:0000313" key="3">
    <source>
        <dbReference type="Proteomes" id="UP000481339"/>
    </source>
</evidence>
<reference evidence="2 3" key="1">
    <citation type="submission" date="2019-09" db="EMBL/GenBank/DDBJ databases">
        <title>Phylogeny of genus Pseudoclavibacter and closely related genus.</title>
        <authorList>
            <person name="Li Y."/>
        </authorList>
    </citation>
    <scope>NUCLEOTIDE SEQUENCE [LARGE SCALE GENOMIC DNA]</scope>
    <source>
        <strain evidence="2 3">JCM 16921</strain>
    </source>
</reference>
<dbReference type="InterPro" id="IPR036390">
    <property type="entry name" value="WH_DNA-bd_sf"/>
</dbReference>
<dbReference type="Pfam" id="PF09339">
    <property type="entry name" value="HTH_IclR"/>
    <property type="match status" value="1"/>
</dbReference>
<feature type="domain" description="HTH iclR-type" evidence="1">
    <location>
        <begin position="55"/>
        <end position="119"/>
    </location>
</feature>
<dbReference type="Proteomes" id="UP000481339">
    <property type="component" value="Unassembled WGS sequence"/>
</dbReference>
<dbReference type="Gene3D" id="1.10.10.10">
    <property type="entry name" value="Winged helix-like DNA-binding domain superfamily/Winged helix DNA-binding domain"/>
    <property type="match status" value="1"/>
</dbReference>
<evidence type="ECO:0000259" key="1">
    <source>
        <dbReference type="PROSITE" id="PS51077"/>
    </source>
</evidence>
<dbReference type="PROSITE" id="PS51077">
    <property type="entry name" value="HTH_ICLR"/>
    <property type="match status" value="1"/>
</dbReference>
<dbReference type="GO" id="GO:0006355">
    <property type="term" value="P:regulation of DNA-templated transcription"/>
    <property type="evidence" value="ECO:0007669"/>
    <property type="project" value="InterPro"/>
</dbReference>
<dbReference type="OrthoDB" id="156285at2"/>
<accession>A0A7C8FTZ3</accession>
<keyword evidence="3" id="KW-1185">Reference proteome</keyword>
<sequence length="290" mass="30087">MCRLRHRRRRVVDPSLMVSAAGEERGGAARSGCCRLTHGILHHVRESDEVGVPGARSVHRVALVLRALAAGDGEADGRRIAWIARRTGLTEPTTARLLRALAVEGFAERHADGRWALGGEIDALARLRSRVPGGFWDAADGAVRALVEDTGAVVTLWFETGGTWTCVRHVEGVLAGRIGPAAALGIAGGAAVEAAMACILAEPGSRVPADAEPFDGDLTAGRAVRAGGVVLVELAGAGVVDAGGREVARLLAARPRVDASDDALTAFAGRVRAAVRGLGQSRSPYSASLR</sequence>
<organism evidence="2 3">
    <name type="scientific">Pseudoclavibacter caeni</name>
    <dbReference type="NCBI Taxonomy" id="908846"/>
    <lineage>
        <taxon>Bacteria</taxon>
        <taxon>Bacillati</taxon>
        <taxon>Actinomycetota</taxon>
        <taxon>Actinomycetes</taxon>
        <taxon>Micrococcales</taxon>
        <taxon>Microbacteriaceae</taxon>
        <taxon>Pseudoclavibacter</taxon>
    </lineage>
</organism>
<dbReference type="GO" id="GO:0003677">
    <property type="term" value="F:DNA binding"/>
    <property type="evidence" value="ECO:0007669"/>
    <property type="project" value="InterPro"/>
</dbReference>
<dbReference type="InterPro" id="IPR036388">
    <property type="entry name" value="WH-like_DNA-bd_sf"/>
</dbReference>